<dbReference type="AlphaFoldDB" id="A0A7X5J865"/>
<evidence type="ECO:0000313" key="6">
    <source>
        <dbReference type="Proteomes" id="UP000586722"/>
    </source>
</evidence>
<dbReference type="Pfam" id="PF12802">
    <property type="entry name" value="MarR_2"/>
    <property type="match status" value="1"/>
</dbReference>
<dbReference type="InterPro" id="IPR000835">
    <property type="entry name" value="HTH_MarR-typ"/>
</dbReference>
<proteinExistence type="predicted"/>
<gene>
    <name evidence="5" type="ORF">GWI72_04690</name>
</gene>
<name>A0A7X5J865_9HYPH</name>
<dbReference type="PROSITE" id="PS50995">
    <property type="entry name" value="HTH_MARR_2"/>
    <property type="match status" value="1"/>
</dbReference>
<dbReference type="SUPFAM" id="SSF46785">
    <property type="entry name" value="Winged helix' DNA-binding domain"/>
    <property type="match status" value="1"/>
</dbReference>
<dbReference type="Proteomes" id="UP000586722">
    <property type="component" value="Unassembled WGS sequence"/>
</dbReference>
<dbReference type="SMART" id="SM00347">
    <property type="entry name" value="HTH_MARR"/>
    <property type="match status" value="1"/>
</dbReference>
<feature type="domain" description="HTH marR-type" evidence="4">
    <location>
        <begin position="10"/>
        <end position="143"/>
    </location>
</feature>
<dbReference type="InterPro" id="IPR036388">
    <property type="entry name" value="WH-like_DNA-bd_sf"/>
</dbReference>
<dbReference type="EMBL" id="JAABLQ010000001">
    <property type="protein sequence ID" value="NBN77562.1"/>
    <property type="molecule type" value="Genomic_DNA"/>
</dbReference>
<sequence>MDTRSPYRLHSRLGYRVSRLSRVIQVRIEAVLAPHGLTRLMWCVLTGVGEEGLHAPSELADYVGVTRPTMSRLLRTLEQRGYVQRRPVVSGDARGVEIGLSEAGRQLVVDLRAPIDGVTRHFTDKLTAEQQAGLMQAIDALMEGESRALADF</sequence>
<dbReference type="InterPro" id="IPR036390">
    <property type="entry name" value="WH_DNA-bd_sf"/>
</dbReference>
<evidence type="ECO:0000256" key="1">
    <source>
        <dbReference type="ARBA" id="ARBA00023015"/>
    </source>
</evidence>
<protein>
    <submittedName>
        <fullName evidence="5">MarR family transcriptional regulator</fullName>
    </submittedName>
</protein>
<dbReference type="PANTHER" id="PTHR42756:SF1">
    <property type="entry name" value="TRANSCRIPTIONAL REPRESSOR OF EMRAB OPERON"/>
    <property type="match status" value="1"/>
</dbReference>
<reference evidence="6" key="1">
    <citation type="submission" date="2020-01" db="EMBL/GenBank/DDBJ databases">
        <authorList>
            <person name="Fang Y."/>
            <person name="Sun R."/>
            <person name="Nie L."/>
            <person name="He J."/>
            <person name="Hao L."/>
            <person name="Wang L."/>
            <person name="Su S."/>
            <person name="Lv E."/>
            <person name="Zhang Z."/>
            <person name="Xie R."/>
            <person name="Liu H."/>
        </authorList>
    </citation>
    <scope>NUCLEOTIDE SEQUENCE [LARGE SCALE GENOMIC DNA]</scope>
    <source>
        <strain evidence="6">XCT-53</strain>
    </source>
</reference>
<evidence type="ECO:0000259" key="4">
    <source>
        <dbReference type="PROSITE" id="PS50995"/>
    </source>
</evidence>
<accession>A0A7X5J865</accession>
<comment type="caution">
    <text evidence="5">The sequence shown here is derived from an EMBL/GenBank/DDBJ whole genome shotgun (WGS) entry which is preliminary data.</text>
</comment>
<dbReference type="Gene3D" id="1.10.10.10">
    <property type="entry name" value="Winged helix-like DNA-binding domain superfamily/Winged helix DNA-binding domain"/>
    <property type="match status" value="1"/>
</dbReference>
<evidence type="ECO:0000256" key="2">
    <source>
        <dbReference type="ARBA" id="ARBA00023125"/>
    </source>
</evidence>
<keyword evidence="6" id="KW-1185">Reference proteome</keyword>
<organism evidence="5 6">
    <name type="scientific">Pannonibacter tanglangensis</name>
    <dbReference type="NCBI Taxonomy" id="2750084"/>
    <lineage>
        <taxon>Bacteria</taxon>
        <taxon>Pseudomonadati</taxon>
        <taxon>Pseudomonadota</taxon>
        <taxon>Alphaproteobacteria</taxon>
        <taxon>Hyphomicrobiales</taxon>
        <taxon>Stappiaceae</taxon>
        <taxon>Pannonibacter</taxon>
    </lineage>
</organism>
<dbReference type="PANTHER" id="PTHR42756">
    <property type="entry name" value="TRANSCRIPTIONAL REGULATOR, MARR"/>
    <property type="match status" value="1"/>
</dbReference>
<keyword evidence="3" id="KW-0804">Transcription</keyword>
<evidence type="ECO:0000313" key="5">
    <source>
        <dbReference type="EMBL" id="NBN77562.1"/>
    </source>
</evidence>
<keyword evidence="1" id="KW-0805">Transcription regulation</keyword>
<dbReference type="PRINTS" id="PR00598">
    <property type="entry name" value="HTHMARR"/>
</dbReference>
<keyword evidence="2" id="KW-0238">DNA-binding</keyword>
<dbReference type="GO" id="GO:0003700">
    <property type="term" value="F:DNA-binding transcription factor activity"/>
    <property type="evidence" value="ECO:0007669"/>
    <property type="project" value="InterPro"/>
</dbReference>
<evidence type="ECO:0000256" key="3">
    <source>
        <dbReference type="ARBA" id="ARBA00023163"/>
    </source>
</evidence>
<dbReference type="RefSeq" id="WP_161707981.1">
    <property type="nucleotide sequence ID" value="NZ_JAABLQ010000001.1"/>
</dbReference>
<dbReference type="GO" id="GO:0003677">
    <property type="term" value="F:DNA binding"/>
    <property type="evidence" value="ECO:0007669"/>
    <property type="project" value="UniProtKB-KW"/>
</dbReference>